<feature type="compositionally biased region" description="Pro residues" evidence="3">
    <location>
        <begin position="417"/>
        <end position="426"/>
    </location>
</feature>
<dbReference type="CTD" id="222865"/>
<protein>
    <recommendedName>
        <fullName evidence="6">PKD domain-containing protein</fullName>
    </recommendedName>
</protein>
<dbReference type="InParanoid" id="A0A4W3HSC4"/>
<keyword evidence="8" id="KW-1185">Reference proteome</keyword>
<evidence type="ECO:0000313" key="8">
    <source>
        <dbReference type="Proteomes" id="UP000314986"/>
    </source>
</evidence>
<dbReference type="Proteomes" id="UP000314986">
    <property type="component" value="Unassembled WGS sequence"/>
</dbReference>
<gene>
    <name evidence="7" type="primary">tmem130</name>
</gene>
<keyword evidence="1 5" id="KW-0732">Signal</keyword>
<proteinExistence type="predicted"/>
<organism evidence="7 8">
    <name type="scientific">Callorhinchus milii</name>
    <name type="common">Ghost shark</name>
    <dbReference type="NCBI Taxonomy" id="7868"/>
    <lineage>
        <taxon>Eukaryota</taxon>
        <taxon>Metazoa</taxon>
        <taxon>Chordata</taxon>
        <taxon>Craniata</taxon>
        <taxon>Vertebrata</taxon>
        <taxon>Chondrichthyes</taxon>
        <taxon>Holocephali</taxon>
        <taxon>Chimaeriformes</taxon>
        <taxon>Callorhinchidae</taxon>
        <taxon>Callorhinchus</taxon>
    </lineage>
</organism>
<dbReference type="KEGG" id="cmk:103178692"/>
<evidence type="ECO:0000313" key="7">
    <source>
        <dbReference type="Ensembl" id="ENSCMIP00000012069.1"/>
    </source>
</evidence>
<dbReference type="AlphaFoldDB" id="A0A4W3HSC4"/>
<reference evidence="7" key="4">
    <citation type="submission" date="2025-08" db="UniProtKB">
        <authorList>
            <consortium name="Ensembl"/>
        </authorList>
    </citation>
    <scope>IDENTIFICATION</scope>
</reference>
<evidence type="ECO:0000256" key="4">
    <source>
        <dbReference type="SAM" id="Phobius"/>
    </source>
</evidence>
<dbReference type="SUPFAM" id="SSF49299">
    <property type="entry name" value="PKD domain"/>
    <property type="match status" value="1"/>
</dbReference>
<feature type="region of interest" description="Disordered" evidence="3">
    <location>
        <begin position="376"/>
        <end position="426"/>
    </location>
</feature>
<dbReference type="InterPro" id="IPR000601">
    <property type="entry name" value="PKD_dom"/>
</dbReference>
<feature type="signal peptide" evidence="5">
    <location>
        <begin position="1"/>
        <end position="21"/>
    </location>
</feature>
<dbReference type="PANTHER" id="PTHR11861:SF10">
    <property type="entry name" value="TRANSMEMBRANE PROTEIN 130"/>
    <property type="match status" value="1"/>
</dbReference>
<dbReference type="PROSITE" id="PS50093">
    <property type="entry name" value="PKD"/>
    <property type="match status" value="1"/>
</dbReference>
<evidence type="ECO:0000256" key="2">
    <source>
        <dbReference type="ARBA" id="ARBA00023180"/>
    </source>
</evidence>
<keyword evidence="4" id="KW-0472">Membrane</keyword>
<name>A0A4W3HSC4_CALMI</name>
<reference evidence="7" key="5">
    <citation type="submission" date="2025-09" db="UniProtKB">
        <authorList>
            <consortium name="Ensembl"/>
        </authorList>
    </citation>
    <scope>IDENTIFICATION</scope>
</reference>
<dbReference type="GO" id="GO:0005886">
    <property type="term" value="C:plasma membrane"/>
    <property type="evidence" value="ECO:0007669"/>
    <property type="project" value="TreeGrafter"/>
</dbReference>
<evidence type="ECO:0000256" key="1">
    <source>
        <dbReference type="ARBA" id="ARBA00022729"/>
    </source>
</evidence>
<dbReference type="Pfam" id="PF00801">
    <property type="entry name" value="PKD"/>
    <property type="match status" value="1"/>
</dbReference>
<keyword evidence="4" id="KW-0812">Transmembrane</keyword>
<sequence>MDPQCIGALLLLAIGLNQASASANRLNYFLKVTTDGPITSGAQATISARLMVRNGSQMHPAQPNAFHFHWKLQHTLSIKWRSEDSSSISVLAPLANIYDLQVWVTHADCWICLPVAIGFATLHVTDSVVGHVSLMQSNSSIDPEAGSYQLATNTSTKISFILYDPSNYFSTASFLYIWRFGDGSKMVTNESYVSYIFHTRGVYHLRVEVLAHLNAFQRKNGVYTATLNLLDPVRAIEITSNQDNRVDHRMDFLLYINGSPPLSLCWLISPDCIPDPGHECHSVSLKRTSHYNLSYTSSEPGPYTLSVRAQNDISAFHTCYTVNTWQTGIHQVWFIIPCIALLTLILIFILSVTIRNSSGQKDLVEVADFDFSPATTKQAAADRAPPRSRDQPWCCFPTADEEDEGEKEDQPLLKPTRPAPPNYTHP</sequence>
<dbReference type="OrthoDB" id="8510435at2759"/>
<dbReference type="InterPro" id="IPR045219">
    <property type="entry name" value="PKAT"/>
</dbReference>
<evidence type="ECO:0000256" key="3">
    <source>
        <dbReference type="SAM" id="MobiDB-lite"/>
    </source>
</evidence>
<dbReference type="STRING" id="7868.ENSCMIP00000012069"/>
<dbReference type="InterPro" id="IPR035986">
    <property type="entry name" value="PKD_dom_sf"/>
</dbReference>
<dbReference type="GeneTree" id="ENSGT00950000183188"/>
<reference evidence="8" key="1">
    <citation type="journal article" date="2006" name="Science">
        <title>Ancient noncoding elements conserved in the human genome.</title>
        <authorList>
            <person name="Venkatesh B."/>
            <person name="Kirkness E.F."/>
            <person name="Loh Y.H."/>
            <person name="Halpern A.L."/>
            <person name="Lee A.P."/>
            <person name="Johnson J."/>
            <person name="Dandona N."/>
            <person name="Viswanathan L.D."/>
            <person name="Tay A."/>
            <person name="Venter J.C."/>
            <person name="Strausberg R.L."/>
            <person name="Brenner S."/>
        </authorList>
    </citation>
    <scope>NUCLEOTIDE SEQUENCE [LARGE SCALE GENOMIC DNA]</scope>
</reference>
<keyword evidence="4" id="KW-1133">Transmembrane helix</keyword>
<evidence type="ECO:0000256" key="5">
    <source>
        <dbReference type="SAM" id="SignalP"/>
    </source>
</evidence>
<dbReference type="Ensembl" id="ENSCMIT00000012356.1">
    <property type="protein sequence ID" value="ENSCMIP00000012069.1"/>
    <property type="gene ID" value="ENSCMIG00000006212.1"/>
</dbReference>
<evidence type="ECO:0000259" key="6">
    <source>
        <dbReference type="PROSITE" id="PS50093"/>
    </source>
</evidence>
<feature type="transmembrane region" description="Helical" evidence="4">
    <location>
        <begin position="332"/>
        <end position="354"/>
    </location>
</feature>
<feature type="domain" description="PKD" evidence="6">
    <location>
        <begin position="176"/>
        <end position="209"/>
    </location>
</feature>
<accession>A0A4W3HSC4</accession>
<reference evidence="8" key="3">
    <citation type="journal article" date="2014" name="Nature">
        <title>Elephant shark genome provides unique insights into gnathostome evolution.</title>
        <authorList>
            <consortium name="International Elephant Shark Genome Sequencing Consortium"/>
            <person name="Venkatesh B."/>
            <person name="Lee A.P."/>
            <person name="Ravi V."/>
            <person name="Maurya A.K."/>
            <person name="Lian M.M."/>
            <person name="Swann J.B."/>
            <person name="Ohta Y."/>
            <person name="Flajnik M.F."/>
            <person name="Sutoh Y."/>
            <person name="Kasahara M."/>
            <person name="Hoon S."/>
            <person name="Gangu V."/>
            <person name="Roy S.W."/>
            <person name="Irimia M."/>
            <person name="Korzh V."/>
            <person name="Kondrychyn I."/>
            <person name="Lim Z.W."/>
            <person name="Tay B.H."/>
            <person name="Tohari S."/>
            <person name="Kong K.W."/>
            <person name="Ho S."/>
            <person name="Lorente-Galdos B."/>
            <person name="Quilez J."/>
            <person name="Marques-Bonet T."/>
            <person name="Raney B.J."/>
            <person name="Ingham P.W."/>
            <person name="Tay A."/>
            <person name="Hillier L.W."/>
            <person name="Minx P."/>
            <person name="Boehm T."/>
            <person name="Wilson R.K."/>
            <person name="Brenner S."/>
            <person name="Warren W.C."/>
        </authorList>
    </citation>
    <scope>NUCLEOTIDE SEQUENCE [LARGE SCALE GENOMIC DNA]</scope>
</reference>
<keyword evidence="2" id="KW-0325">Glycoprotein</keyword>
<dbReference type="PANTHER" id="PTHR11861">
    <property type="entry name" value="MELANOCYTE PROTEIN PMEL 17-RELATED"/>
    <property type="match status" value="1"/>
</dbReference>
<feature type="chain" id="PRO_5021240922" description="PKD domain-containing protein" evidence="5">
    <location>
        <begin position="22"/>
        <end position="426"/>
    </location>
</feature>
<dbReference type="OMA" id="PPLTMCW"/>
<dbReference type="GeneID" id="103178692"/>
<dbReference type="FunCoup" id="A0A4W3HSC4">
    <property type="interactions" value="18"/>
</dbReference>
<reference evidence="8" key="2">
    <citation type="journal article" date="2007" name="PLoS Biol.">
        <title>Survey sequencing and comparative analysis of the elephant shark (Callorhinchus milii) genome.</title>
        <authorList>
            <person name="Venkatesh B."/>
            <person name="Kirkness E.F."/>
            <person name="Loh Y.H."/>
            <person name="Halpern A.L."/>
            <person name="Lee A.P."/>
            <person name="Johnson J."/>
            <person name="Dandona N."/>
            <person name="Viswanathan L.D."/>
            <person name="Tay A."/>
            <person name="Venter J.C."/>
            <person name="Strausberg R.L."/>
            <person name="Brenner S."/>
        </authorList>
    </citation>
    <scope>NUCLEOTIDE SEQUENCE [LARGE SCALE GENOMIC DNA]</scope>
</reference>